<comment type="subcellular location">
    <subcellularLocation>
        <location evidence="1">Membrane</location>
        <topology evidence="1">Multi-pass membrane protein</topology>
    </subcellularLocation>
</comment>
<dbReference type="GO" id="GO:0016020">
    <property type="term" value="C:membrane"/>
    <property type="evidence" value="ECO:0007669"/>
    <property type="project" value="UniProtKB-SubCell"/>
</dbReference>
<organism evidence="6 7">
    <name type="scientific">Piscinibacter gummiphilus</name>
    <dbReference type="NCBI Taxonomy" id="946333"/>
    <lineage>
        <taxon>Bacteria</taxon>
        <taxon>Pseudomonadati</taxon>
        <taxon>Pseudomonadota</taxon>
        <taxon>Betaproteobacteria</taxon>
        <taxon>Burkholderiales</taxon>
        <taxon>Sphaerotilaceae</taxon>
        <taxon>Piscinibacter</taxon>
    </lineage>
</organism>
<keyword evidence="5" id="KW-0472">Membrane</keyword>
<dbReference type="AlphaFoldDB" id="A0A1W6LF54"/>
<dbReference type="OrthoDB" id="9770923at2"/>
<dbReference type="GO" id="GO:0017004">
    <property type="term" value="P:cytochrome complex assembly"/>
    <property type="evidence" value="ECO:0007669"/>
    <property type="project" value="UniProtKB-KW"/>
</dbReference>
<evidence type="ECO:0000313" key="7">
    <source>
        <dbReference type="Proteomes" id="UP000193427"/>
    </source>
</evidence>
<gene>
    <name evidence="6" type="ORF">A4W93_25045</name>
</gene>
<keyword evidence="7" id="KW-1185">Reference proteome</keyword>
<keyword evidence="2" id="KW-0812">Transmembrane</keyword>
<sequence>MAASPSGIRVHSGSRLLRDAIELLSSMRFAISLLTLICIASVIGTVVKQNEPAANYVNQFGPFWSELFATVGLTRVYSVWWFLLILAFLVLSTTLCILRNTPKILTDLRQYKEHVREQSLLSFHHRGQADLAETPEQAYARVTGVLAGDGWRAKVQQRHEDGTWRGTMIAARKGAVNKLGYIAAHSAIVLICIGGLLDGDLIVRVQMLLQGKTAYHGSGLVKDVPAEHRLGPGTLTFRGNMEVPEGARRGTAILTQQDGVVLQDLPFDIELKKFVVEYYETGMPKLFASDIVVHDRDTGEAKAVTVKVNEPAFHRGVAIYQSSFDDGGSRLKLRALPLQAGVKGFDLDGTVGTSGTLPLVGVADGEKLTVEFTGLRAINVENLQATGSGTDVRKVDLVDSVQAHLGSGAKVRHQKELRNVGASFSYKLRDAAGQAREFNNYMAPVDLDGQRVYLAGVRDTPAENFRYLRIPVDDQDGMDRWLHLRAALQDPARREAAAARYGKLATPADKPAMTPQLVTTSRIALDLFAGAMPPGDGEKPLGGLPGLSRYLESKVPEAERARVSEVMLRVLSGSLFELVNLDREAAGQKPLPGDTATQAWMTQAMMSVSDSQFYPAPVLLELMDYTQVQASVFQVARAPGKTLVYLGCVALIIGVFAMLYVRERRLWIWLQPAEGGGTHVRTALSTTRRTLDADAEFETLKSALLTPAAGRTP</sequence>
<name>A0A1W6LF54_9BURK</name>
<evidence type="ECO:0000313" key="6">
    <source>
        <dbReference type="EMBL" id="ARN22914.1"/>
    </source>
</evidence>
<evidence type="ECO:0000256" key="3">
    <source>
        <dbReference type="ARBA" id="ARBA00022748"/>
    </source>
</evidence>
<dbReference type="EMBL" id="CP015118">
    <property type="protein sequence ID" value="ARN22914.1"/>
    <property type="molecule type" value="Genomic_DNA"/>
</dbReference>
<dbReference type="Proteomes" id="UP000193427">
    <property type="component" value="Chromosome"/>
</dbReference>
<keyword evidence="3" id="KW-0201">Cytochrome c-type biogenesis</keyword>
<dbReference type="PANTHER" id="PTHR31566">
    <property type="entry name" value="CYTOCHROME C BIOGENESIS PROTEIN CCS1, CHLOROPLASTIC"/>
    <property type="match status" value="1"/>
</dbReference>
<proteinExistence type="predicted"/>
<protein>
    <submittedName>
        <fullName evidence="6">Cytochrome C biogenesis protein ResB</fullName>
    </submittedName>
</protein>
<evidence type="ECO:0000256" key="5">
    <source>
        <dbReference type="ARBA" id="ARBA00023136"/>
    </source>
</evidence>
<dbReference type="Pfam" id="PF05140">
    <property type="entry name" value="ResB"/>
    <property type="match status" value="1"/>
</dbReference>
<evidence type="ECO:0000256" key="2">
    <source>
        <dbReference type="ARBA" id="ARBA00022692"/>
    </source>
</evidence>
<dbReference type="InterPro" id="IPR007816">
    <property type="entry name" value="ResB-like_domain"/>
</dbReference>
<evidence type="ECO:0000256" key="1">
    <source>
        <dbReference type="ARBA" id="ARBA00004141"/>
    </source>
</evidence>
<dbReference type="PANTHER" id="PTHR31566:SF0">
    <property type="entry name" value="CYTOCHROME C BIOGENESIS PROTEIN CCS1, CHLOROPLASTIC"/>
    <property type="match status" value="1"/>
</dbReference>
<reference evidence="6 7" key="1">
    <citation type="submission" date="2016-04" db="EMBL/GenBank/DDBJ databases">
        <title>Complete genome sequence of natural rubber-degrading, novel Gram-negative bacterium, Rhizobacter gummiphilus strain NS21.</title>
        <authorList>
            <person name="Tabata M."/>
            <person name="Kasai D."/>
            <person name="Fukuda M."/>
        </authorList>
    </citation>
    <scope>NUCLEOTIDE SEQUENCE [LARGE SCALE GENOMIC DNA]</scope>
    <source>
        <strain evidence="6 7">NS21</strain>
    </source>
</reference>
<keyword evidence="4" id="KW-1133">Transmembrane helix</keyword>
<dbReference type="STRING" id="946333.A4W93_25045"/>
<dbReference type="KEGG" id="rgu:A4W93_25045"/>
<accession>A0A1W6LF54</accession>
<dbReference type="RefSeq" id="WP_085753223.1">
    <property type="nucleotide sequence ID" value="NZ_BSPR01000015.1"/>
</dbReference>
<evidence type="ECO:0000256" key="4">
    <source>
        <dbReference type="ARBA" id="ARBA00022989"/>
    </source>
</evidence>
<dbReference type="InterPro" id="IPR023494">
    <property type="entry name" value="Cyt_c_bgen_Ccs1/CcsB/ResB"/>
</dbReference>